<protein>
    <submittedName>
        <fullName evidence="1">Uncharacterized protein</fullName>
    </submittedName>
</protein>
<reference evidence="1" key="2">
    <citation type="journal article" date="2021" name="PeerJ">
        <title>Extensive microbial diversity within the chicken gut microbiome revealed by metagenomics and culture.</title>
        <authorList>
            <person name="Gilroy R."/>
            <person name="Ravi A."/>
            <person name="Getino M."/>
            <person name="Pursley I."/>
            <person name="Horton D.L."/>
            <person name="Alikhan N.F."/>
            <person name="Baker D."/>
            <person name="Gharbi K."/>
            <person name="Hall N."/>
            <person name="Watson M."/>
            <person name="Adriaenssens E.M."/>
            <person name="Foster-Nyarko E."/>
            <person name="Jarju S."/>
            <person name="Secka A."/>
            <person name="Antonio M."/>
            <person name="Oren A."/>
            <person name="Chaudhuri R.R."/>
            <person name="La Ragione R."/>
            <person name="Hildebrand F."/>
            <person name="Pallen M.J."/>
        </authorList>
    </citation>
    <scope>NUCLEOTIDE SEQUENCE</scope>
    <source>
        <strain evidence="1">ChiSjej1B19-7085</strain>
    </source>
</reference>
<organism evidence="1 2">
    <name type="scientific">Candidatus Gallacutalibacter pullicola</name>
    <dbReference type="NCBI Taxonomy" id="2840830"/>
    <lineage>
        <taxon>Bacteria</taxon>
        <taxon>Bacillati</taxon>
        <taxon>Bacillota</taxon>
        <taxon>Clostridia</taxon>
        <taxon>Eubacteriales</taxon>
        <taxon>Candidatus Gallacutalibacter</taxon>
    </lineage>
</organism>
<gene>
    <name evidence="1" type="ORF">IAA54_09245</name>
</gene>
<dbReference type="AlphaFoldDB" id="A0A9D1DRU1"/>
<reference evidence="1" key="1">
    <citation type="submission" date="2020-10" db="EMBL/GenBank/DDBJ databases">
        <authorList>
            <person name="Gilroy R."/>
        </authorList>
    </citation>
    <scope>NUCLEOTIDE SEQUENCE</scope>
    <source>
        <strain evidence="1">ChiSjej1B19-7085</strain>
    </source>
</reference>
<evidence type="ECO:0000313" key="1">
    <source>
        <dbReference type="EMBL" id="HIR57845.1"/>
    </source>
</evidence>
<evidence type="ECO:0000313" key="2">
    <source>
        <dbReference type="Proteomes" id="UP000886785"/>
    </source>
</evidence>
<sequence length="304" mass="34682">MSEHIVHTAILEDSFHIGVGLPKIPESFREVMRDFENFSRLGCITVSGDQFSFRLLEEYKPLWPRRDELLKAKLAFVLGWISHRACDREMKPIWREPKMKGRGSDVDPNLSPTECSVYHEGVMYNRYYAVDPTFRLAIFPEELACLDGIERIDLDRAALFIQQAFGASYMNIQTLSDTDGMQTFFEEMCMRAQKFYVDLRRYTRSAGSPDPELTAEYVTDINWIDNHDEIVNLAVRLRGGETPSPAEYENALAAEPASHYGKALRLSLSYILTAAEYFERDDMGIAELKERLDIGKKGPGGLAV</sequence>
<name>A0A9D1DRU1_9FIRM</name>
<dbReference type="EMBL" id="DVHF01000108">
    <property type="protein sequence ID" value="HIR57845.1"/>
    <property type="molecule type" value="Genomic_DNA"/>
</dbReference>
<comment type="caution">
    <text evidence="1">The sequence shown here is derived from an EMBL/GenBank/DDBJ whole genome shotgun (WGS) entry which is preliminary data.</text>
</comment>
<dbReference type="Proteomes" id="UP000886785">
    <property type="component" value="Unassembled WGS sequence"/>
</dbReference>
<proteinExistence type="predicted"/>
<accession>A0A9D1DRU1</accession>